<keyword evidence="3" id="KW-1185">Reference proteome</keyword>
<evidence type="ECO:0000313" key="3">
    <source>
        <dbReference type="Proteomes" id="UP000886523"/>
    </source>
</evidence>
<comment type="caution">
    <text evidence="2">The sequence shown here is derived from an EMBL/GenBank/DDBJ whole genome shotgun (WGS) entry which is preliminary data.</text>
</comment>
<feature type="region of interest" description="Disordered" evidence="1">
    <location>
        <begin position="156"/>
        <end position="182"/>
    </location>
</feature>
<feature type="region of interest" description="Disordered" evidence="1">
    <location>
        <begin position="396"/>
        <end position="427"/>
    </location>
</feature>
<accession>A0A9P6DK63</accession>
<dbReference type="EMBL" id="MU129182">
    <property type="protein sequence ID" value="KAF9504967.1"/>
    <property type="molecule type" value="Genomic_DNA"/>
</dbReference>
<reference evidence="2" key="1">
    <citation type="journal article" date="2020" name="Nat. Commun.">
        <title>Large-scale genome sequencing of mycorrhizal fungi provides insights into the early evolution of symbiotic traits.</title>
        <authorList>
            <person name="Miyauchi S."/>
            <person name="Kiss E."/>
            <person name="Kuo A."/>
            <person name="Drula E."/>
            <person name="Kohler A."/>
            <person name="Sanchez-Garcia M."/>
            <person name="Morin E."/>
            <person name="Andreopoulos B."/>
            <person name="Barry K.W."/>
            <person name="Bonito G."/>
            <person name="Buee M."/>
            <person name="Carver A."/>
            <person name="Chen C."/>
            <person name="Cichocki N."/>
            <person name="Clum A."/>
            <person name="Culley D."/>
            <person name="Crous P.W."/>
            <person name="Fauchery L."/>
            <person name="Girlanda M."/>
            <person name="Hayes R.D."/>
            <person name="Keri Z."/>
            <person name="LaButti K."/>
            <person name="Lipzen A."/>
            <person name="Lombard V."/>
            <person name="Magnuson J."/>
            <person name="Maillard F."/>
            <person name="Murat C."/>
            <person name="Nolan M."/>
            <person name="Ohm R.A."/>
            <person name="Pangilinan J."/>
            <person name="Pereira M.F."/>
            <person name="Perotto S."/>
            <person name="Peter M."/>
            <person name="Pfister S."/>
            <person name="Riley R."/>
            <person name="Sitrit Y."/>
            <person name="Stielow J.B."/>
            <person name="Szollosi G."/>
            <person name="Zifcakova L."/>
            <person name="Stursova M."/>
            <person name="Spatafora J.W."/>
            <person name="Tedersoo L."/>
            <person name="Vaario L.M."/>
            <person name="Yamada A."/>
            <person name="Yan M."/>
            <person name="Wang P."/>
            <person name="Xu J."/>
            <person name="Bruns T."/>
            <person name="Baldrian P."/>
            <person name="Vilgalys R."/>
            <person name="Dunand C."/>
            <person name="Henrissat B."/>
            <person name="Grigoriev I.V."/>
            <person name="Hibbett D."/>
            <person name="Nagy L.G."/>
            <person name="Martin F.M."/>
        </authorList>
    </citation>
    <scope>NUCLEOTIDE SEQUENCE</scope>
    <source>
        <strain evidence="2">UP504</strain>
    </source>
</reference>
<feature type="compositionally biased region" description="Low complexity" evidence="1">
    <location>
        <begin position="273"/>
        <end position="289"/>
    </location>
</feature>
<proteinExistence type="predicted"/>
<protein>
    <submittedName>
        <fullName evidence="2">Uncharacterized protein</fullName>
    </submittedName>
</protein>
<gene>
    <name evidence="2" type="ORF">BS47DRAFT_1368416</name>
</gene>
<feature type="compositionally biased region" description="Basic and acidic residues" evidence="1">
    <location>
        <begin position="213"/>
        <end position="229"/>
    </location>
</feature>
<feature type="compositionally biased region" description="Acidic residues" evidence="1">
    <location>
        <begin position="161"/>
        <end position="172"/>
    </location>
</feature>
<dbReference type="Proteomes" id="UP000886523">
    <property type="component" value="Unassembled WGS sequence"/>
</dbReference>
<feature type="region of interest" description="Disordered" evidence="1">
    <location>
        <begin position="199"/>
        <end position="229"/>
    </location>
</feature>
<dbReference type="AlphaFoldDB" id="A0A9P6DK63"/>
<name>A0A9P6DK63_9AGAM</name>
<sequence>MSTLASRISPIPLPSPTVVRDGWTIDLRGTICIQQGEPLPTPASWRFEYLVEETIDPGVGFPEQSRAIVPFYPKCPFYYSAIFIITFVPGWATVSQPTGFDALERAYEPADPAVFPPGAKQYIRSVSQSFPEGNTMRHEQEFITVPHWSLSPQEMATEAMDGGDEEATDGDDAPPLVSPGPLYPQAQSSPLLWFGSRKAMNRKKKQKKAQNKKAAEERLEREWHSRDSTSIWSDKEALDAWNAPSIFDSANNSNAVDPLPSKHKKVSENVKKSTPALPSGPGSLSQSPTDPLPSQHQHISEKPASAKKSSHVGALGLTEGSNSDPVPLPPLPLARVSSEHPLHYCHKEKSRHVSRSGHEGVPWQPASHSERGSHTCHNHHDALYDLEWGHYSLDRGHGGPSHPPHCHDSPPAQFEPSPVGTTEDRLHEGRVVRDEGHGNEKRHCELEEFSLLRKAPLPLPSANEAPDVEGRVLWSAVVSALNEISQAETESYVTQGALEEPAVLSYMSLPIPPFLTIPSNLWYGRHEDMREQLSMNGRLFHQVRVRMTAVHTHDFPLYLGEVNSQAPLNVYGPHAMNERNLQRLDFQCSPVAGSLLAPHYAFVVPQSPFSTIPEPEPSYLVYNSSSPALCRVNDNWIANRTGPRSHFGCILDIASTMVNHLHALHVTPHAPSDHSFSALDEASKRVRSADAELHRLMVFAMLDDVRNTVLYMEWTIALSLAVARILFFVGGMVGMQAENLRVEFHHFLQMLERWGVRHWCVEADRAGSRFKMDPHSTPTNDVRAEENHQSFLFQWMDSTGDRKRTAWVTCEKLTAPVPFLIPPPPGPTWAWDVMLQQNLASLVLQTLDLERRDWTLWETLSGPGNSMKEGLHPPSSGKRRWYHMWTPLLMGNHLPAQQALIFVPPSYHEQRRMVPSLLGIGAETLNVSADLFSTNDERTPEVLPDVWYGLLVEPFVTEMALLSMVDVVQSRGAEGWKQTHLGKKGLALRVIFKSLANRDEVYRLLKEDEKFSLVVAADLPACFNSWLPYRMVREPGYIQYLWKYSCPLAVHGTLMGLVPPSRSLPPSEPDYEFACERERCHQTLIMADLLETGKYPAVVCSQGPDPPKCAYLPVYPAVSGPYVKLLRFIASQVEFAAQSNHMQCKFVPLAQSKKLNVRQLTEAVGYRLDSKRFFIDWDSSSPMPPFIPTLLTLEADRAQSEDRVNDFRSSKAKRKGKKVDPIIDS</sequence>
<evidence type="ECO:0000256" key="1">
    <source>
        <dbReference type="SAM" id="MobiDB-lite"/>
    </source>
</evidence>
<feature type="region of interest" description="Disordered" evidence="1">
    <location>
        <begin position="250"/>
        <end position="333"/>
    </location>
</feature>
<feature type="region of interest" description="Disordered" evidence="1">
    <location>
        <begin position="349"/>
        <end position="375"/>
    </location>
</feature>
<evidence type="ECO:0000313" key="2">
    <source>
        <dbReference type="EMBL" id="KAF9504967.1"/>
    </source>
</evidence>
<feature type="compositionally biased region" description="Basic residues" evidence="1">
    <location>
        <begin position="199"/>
        <end position="211"/>
    </location>
</feature>
<organism evidence="2 3">
    <name type="scientific">Hydnum rufescens UP504</name>
    <dbReference type="NCBI Taxonomy" id="1448309"/>
    <lineage>
        <taxon>Eukaryota</taxon>
        <taxon>Fungi</taxon>
        <taxon>Dikarya</taxon>
        <taxon>Basidiomycota</taxon>
        <taxon>Agaricomycotina</taxon>
        <taxon>Agaricomycetes</taxon>
        <taxon>Cantharellales</taxon>
        <taxon>Hydnaceae</taxon>
        <taxon>Hydnum</taxon>
    </lineage>
</organism>
<feature type="region of interest" description="Disordered" evidence="1">
    <location>
        <begin position="1198"/>
        <end position="1225"/>
    </location>
</feature>
<feature type="compositionally biased region" description="Basic and acidic residues" evidence="1">
    <location>
        <begin position="1198"/>
        <end position="1209"/>
    </location>
</feature>